<comment type="caution">
    <text evidence="1">The sequence shown here is derived from an EMBL/GenBank/DDBJ whole genome shotgun (WGS) entry which is preliminary data.</text>
</comment>
<evidence type="ECO:0000313" key="1">
    <source>
        <dbReference type="EMBL" id="KHF98261.1"/>
    </source>
</evidence>
<protein>
    <submittedName>
        <fullName evidence="1">Uncharacterized protein</fullName>
    </submittedName>
</protein>
<proteinExistence type="predicted"/>
<keyword evidence="2" id="KW-1185">Reference proteome</keyword>
<dbReference type="EMBL" id="JRRC01034015">
    <property type="protein sequence ID" value="KHF98261.1"/>
    <property type="molecule type" value="Genomic_DNA"/>
</dbReference>
<name>A0A0B0MD18_GOSAR</name>
<reference evidence="2" key="1">
    <citation type="submission" date="2014-09" db="EMBL/GenBank/DDBJ databases">
        <authorList>
            <person name="Mudge J."/>
            <person name="Ramaraj T."/>
            <person name="Lindquist I.E."/>
            <person name="Bharti A.K."/>
            <person name="Sundararajan A."/>
            <person name="Cameron C.T."/>
            <person name="Woodward J.E."/>
            <person name="May G.D."/>
            <person name="Brubaker C."/>
            <person name="Broadhvest J."/>
            <person name="Wilkins T.A."/>
        </authorList>
    </citation>
    <scope>NUCLEOTIDE SEQUENCE</scope>
    <source>
        <strain evidence="2">cv. AKA8401</strain>
    </source>
</reference>
<evidence type="ECO:0000313" key="2">
    <source>
        <dbReference type="Proteomes" id="UP000032142"/>
    </source>
</evidence>
<dbReference type="Proteomes" id="UP000032142">
    <property type="component" value="Unassembled WGS sequence"/>
</dbReference>
<dbReference type="AlphaFoldDB" id="A0A0B0MD18"/>
<organism evidence="1 2">
    <name type="scientific">Gossypium arboreum</name>
    <name type="common">Tree cotton</name>
    <name type="synonym">Gossypium nanking</name>
    <dbReference type="NCBI Taxonomy" id="29729"/>
    <lineage>
        <taxon>Eukaryota</taxon>
        <taxon>Viridiplantae</taxon>
        <taxon>Streptophyta</taxon>
        <taxon>Embryophyta</taxon>
        <taxon>Tracheophyta</taxon>
        <taxon>Spermatophyta</taxon>
        <taxon>Magnoliopsida</taxon>
        <taxon>eudicotyledons</taxon>
        <taxon>Gunneridae</taxon>
        <taxon>Pentapetalae</taxon>
        <taxon>rosids</taxon>
        <taxon>malvids</taxon>
        <taxon>Malvales</taxon>
        <taxon>Malvaceae</taxon>
        <taxon>Malvoideae</taxon>
        <taxon>Gossypium</taxon>
    </lineage>
</organism>
<accession>A0A0B0MD18</accession>
<sequence>MRVRPWHRFVIFDMCL</sequence>
<gene>
    <name evidence="1" type="ORF">F383_37563</name>
</gene>